<feature type="domain" description="EGF-like" evidence="3">
    <location>
        <begin position="171"/>
        <end position="184"/>
    </location>
</feature>
<feature type="compositionally biased region" description="Pro residues" evidence="2">
    <location>
        <begin position="245"/>
        <end position="290"/>
    </location>
</feature>
<dbReference type="AlphaFoldDB" id="A0AAV4CEU6"/>
<dbReference type="FunFam" id="2.10.25.10:FF:000055">
    <property type="entry name" value="alpha-tectorin isoform X1"/>
    <property type="match status" value="1"/>
</dbReference>
<protein>
    <submittedName>
        <fullName evidence="4">Zonadhesin,-like</fullName>
    </submittedName>
</protein>
<dbReference type="Gene3D" id="2.10.25.10">
    <property type="entry name" value="Laminin"/>
    <property type="match status" value="2"/>
</dbReference>
<dbReference type="PANTHER" id="PTHR46160">
    <property type="entry name" value="ALPHA-TECTORIN-RELATED"/>
    <property type="match status" value="1"/>
</dbReference>
<dbReference type="CDD" id="cd19941">
    <property type="entry name" value="TIL"/>
    <property type="match status" value="1"/>
</dbReference>
<dbReference type="InterPro" id="IPR000742">
    <property type="entry name" value="EGF"/>
</dbReference>
<dbReference type="PROSITE" id="PS01186">
    <property type="entry name" value="EGF_2"/>
    <property type="match status" value="1"/>
</dbReference>
<dbReference type="InterPro" id="IPR052749">
    <property type="entry name" value="Alpha-tectorin"/>
</dbReference>
<dbReference type="Pfam" id="PF12946">
    <property type="entry name" value="EGF_MSP1_1"/>
    <property type="match status" value="1"/>
</dbReference>
<evidence type="ECO:0000313" key="4">
    <source>
        <dbReference type="EMBL" id="GFO29872.1"/>
    </source>
</evidence>
<keyword evidence="5" id="KW-1185">Reference proteome</keyword>
<sequence length="326" mass="34807">MFEACILDVCTYFDQPEVVERVVCMANEAVASFCESSGLPVTWRTSVFCPLACPANSHYSPLMSGCQPSCPSPVALDPLDCPLAEREGCECDAGYVLDKGQCIFQEDCGCRDVNAFYIPSNTSYTTPDCSRTLECRPSTFGSTLHVTKHESPPPCPPEATCVVSSAGQRSCKCRGGYVDVGGTCVKVVSQPPPQTILPPVAQTTPETMVIIDEHTHPHPPTPAPPTPPPIPPTTILPGPMTPELSPEPTPRPPTPPPIPPTTDMPGPMTPELPPEPTPRPPTFPPIPPTTDLPGPMMPELTTIIGPPATPEKTTVKVSLFFDPSFE</sequence>
<evidence type="ECO:0000313" key="5">
    <source>
        <dbReference type="Proteomes" id="UP000735302"/>
    </source>
</evidence>
<keyword evidence="1" id="KW-1015">Disulfide bond</keyword>
<dbReference type="SUPFAM" id="SSF57567">
    <property type="entry name" value="Serine protease inhibitors"/>
    <property type="match status" value="1"/>
</dbReference>
<evidence type="ECO:0000256" key="2">
    <source>
        <dbReference type="SAM" id="MobiDB-lite"/>
    </source>
</evidence>
<dbReference type="PRINTS" id="PR01217">
    <property type="entry name" value="PRICHEXTENSN"/>
</dbReference>
<name>A0AAV4CEU6_9GAST</name>
<dbReference type="InterPro" id="IPR002919">
    <property type="entry name" value="TIL_dom"/>
</dbReference>
<feature type="compositionally biased region" description="Low complexity" evidence="2">
    <location>
        <begin position="235"/>
        <end position="244"/>
    </location>
</feature>
<feature type="compositionally biased region" description="Pro residues" evidence="2">
    <location>
        <begin position="218"/>
        <end position="234"/>
    </location>
</feature>
<evidence type="ECO:0000256" key="1">
    <source>
        <dbReference type="ARBA" id="ARBA00023157"/>
    </source>
</evidence>
<dbReference type="PANTHER" id="PTHR46160:SF9">
    <property type="entry name" value="PROTEIN PRY2-RELATED"/>
    <property type="match status" value="1"/>
</dbReference>
<reference evidence="4 5" key="1">
    <citation type="journal article" date="2021" name="Elife">
        <title>Chloroplast acquisition without the gene transfer in kleptoplastic sea slugs, Plakobranchus ocellatus.</title>
        <authorList>
            <person name="Maeda T."/>
            <person name="Takahashi S."/>
            <person name="Yoshida T."/>
            <person name="Shimamura S."/>
            <person name="Takaki Y."/>
            <person name="Nagai Y."/>
            <person name="Toyoda A."/>
            <person name="Suzuki Y."/>
            <person name="Arimoto A."/>
            <person name="Ishii H."/>
            <person name="Satoh N."/>
            <person name="Nishiyama T."/>
            <person name="Hasebe M."/>
            <person name="Maruyama T."/>
            <person name="Minagawa J."/>
            <person name="Obokata J."/>
            <person name="Shigenobu S."/>
        </authorList>
    </citation>
    <scope>NUCLEOTIDE SEQUENCE [LARGE SCALE GENOMIC DNA]</scope>
</reference>
<dbReference type="InterPro" id="IPR024730">
    <property type="entry name" value="MSP1_EGF_1"/>
</dbReference>
<dbReference type="EMBL" id="BLXT01006199">
    <property type="protein sequence ID" value="GFO29872.1"/>
    <property type="molecule type" value="Genomic_DNA"/>
</dbReference>
<evidence type="ECO:0000259" key="3">
    <source>
        <dbReference type="PROSITE" id="PS01186"/>
    </source>
</evidence>
<gene>
    <name evidence="4" type="ORF">PoB_005637700</name>
</gene>
<dbReference type="InterPro" id="IPR036084">
    <property type="entry name" value="Ser_inhib-like_sf"/>
</dbReference>
<accession>A0AAV4CEU6</accession>
<feature type="region of interest" description="Disordered" evidence="2">
    <location>
        <begin position="214"/>
        <end position="310"/>
    </location>
</feature>
<organism evidence="4 5">
    <name type="scientific">Plakobranchus ocellatus</name>
    <dbReference type="NCBI Taxonomy" id="259542"/>
    <lineage>
        <taxon>Eukaryota</taxon>
        <taxon>Metazoa</taxon>
        <taxon>Spiralia</taxon>
        <taxon>Lophotrochozoa</taxon>
        <taxon>Mollusca</taxon>
        <taxon>Gastropoda</taxon>
        <taxon>Heterobranchia</taxon>
        <taxon>Euthyneura</taxon>
        <taxon>Panpulmonata</taxon>
        <taxon>Sacoglossa</taxon>
        <taxon>Placobranchoidea</taxon>
        <taxon>Plakobranchidae</taxon>
        <taxon>Plakobranchus</taxon>
    </lineage>
</organism>
<comment type="caution">
    <text evidence="4">The sequence shown here is derived from an EMBL/GenBank/DDBJ whole genome shotgun (WGS) entry which is preliminary data.</text>
</comment>
<proteinExistence type="predicted"/>
<dbReference type="Proteomes" id="UP000735302">
    <property type="component" value="Unassembled WGS sequence"/>
</dbReference>
<dbReference type="Pfam" id="PF01826">
    <property type="entry name" value="TIL"/>
    <property type="match status" value="1"/>
</dbReference>